<keyword evidence="3" id="KW-1185">Reference proteome</keyword>
<dbReference type="InterPro" id="IPR014710">
    <property type="entry name" value="RmlC-like_jellyroll"/>
</dbReference>
<feature type="domain" description="HTH crp-type" evidence="1">
    <location>
        <begin position="172"/>
        <end position="193"/>
    </location>
</feature>
<evidence type="ECO:0000259" key="1">
    <source>
        <dbReference type="Pfam" id="PF00325"/>
    </source>
</evidence>
<reference evidence="2 3" key="1">
    <citation type="journal article" date="2014" name="Int. J. Syst. Evol. Microbiol.">
        <title>Listeria floridensis sp. nov., Listeria aquatica sp. nov., Listeria cornellensis sp. nov., Listeria riparia sp. nov. and Listeria grandensis sp. nov., from agricultural and natural environments.</title>
        <authorList>
            <person name="den Bakker H.C."/>
            <person name="Warchocki S."/>
            <person name="Wright E.M."/>
            <person name="Allred A.F."/>
            <person name="Ahlstrom C."/>
            <person name="Manuel C.S."/>
            <person name="Stasiewicz M.J."/>
            <person name="Burrell A."/>
            <person name="Roof S."/>
            <person name="Strawn L."/>
            <person name="Fortes E.D."/>
            <person name="Nightingale K.K."/>
            <person name="Kephart D."/>
            <person name="Wiedmann M."/>
        </authorList>
    </citation>
    <scope>NUCLEOTIDE SEQUENCE [LARGE SCALE GENOMIC DNA]</scope>
    <source>
        <strain evidence="2 3">FSL S10-1188</strain>
    </source>
</reference>
<dbReference type="RefSeq" id="WP_036073022.1">
    <property type="nucleotide sequence ID" value="NZ_AOCG01000011.1"/>
</dbReference>
<dbReference type="AlphaFoldDB" id="W7B5I8"/>
<dbReference type="GO" id="GO:0006355">
    <property type="term" value="P:regulation of DNA-templated transcription"/>
    <property type="evidence" value="ECO:0007669"/>
    <property type="project" value="InterPro"/>
</dbReference>
<dbReference type="PATRIC" id="fig|1265818.5.peg.1989"/>
<evidence type="ECO:0000313" key="3">
    <source>
        <dbReference type="Proteomes" id="UP000019246"/>
    </source>
</evidence>
<comment type="caution">
    <text evidence="2">The sequence shown here is derived from an EMBL/GenBank/DDBJ whole genome shotgun (WGS) entry which is preliminary data.</text>
</comment>
<gene>
    <name evidence="2" type="ORF">MAQA_09891</name>
</gene>
<dbReference type="Pfam" id="PF00325">
    <property type="entry name" value="Crp"/>
    <property type="match status" value="1"/>
</dbReference>
<dbReference type="SUPFAM" id="SSF46785">
    <property type="entry name" value="Winged helix' DNA-binding domain"/>
    <property type="match status" value="1"/>
</dbReference>
<dbReference type="EMBL" id="AOCG01000011">
    <property type="protein sequence ID" value="EUJ18066.1"/>
    <property type="molecule type" value="Genomic_DNA"/>
</dbReference>
<proteinExistence type="predicted"/>
<organism evidence="2 3">
    <name type="scientific">Listeria aquatica FSL S10-1188</name>
    <dbReference type="NCBI Taxonomy" id="1265818"/>
    <lineage>
        <taxon>Bacteria</taxon>
        <taxon>Bacillati</taxon>
        <taxon>Bacillota</taxon>
        <taxon>Bacilli</taxon>
        <taxon>Bacillales</taxon>
        <taxon>Listeriaceae</taxon>
        <taxon>Listeria</taxon>
    </lineage>
</organism>
<evidence type="ECO:0000313" key="2">
    <source>
        <dbReference type="EMBL" id="EUJ18066.1"/>
    </source>
</evidence>
<sequence>MDFLSLHEKVIEHNNFSHFLLNKFEYKEIDLGKRATYSVESNEFIIIMGGLLVKENCNRISKIRQYSFNLEGGFIFNLEDDETCYLDNIKDGRIAVLDKNMIFDMLEKDGLLVHLFLEQYLKAEEDMDFLKLHFLNSNKRIIHSMLQISRLNQQAFKLPHLIFPKEIKLTNLAKYCNCNRVTVSRLLSKLKNENYIFVEEEGLMIPEESISDLLDM</sequence>
<dbReference type="GO" id="GO:0003677">
    <property type="term" value="F:DNA binding"/>
    <property type="evidence" value="ECO:0007669"/>
    <property type="project" value="InterPro"/>
</dbReference>
<dbReference type="Gene3D" id="2.60.120.10">
    <property type="entry name" value="Jelly Rolls"/>
    <property type="match status" value="1"/>
</dbReference>
<dbReference type="Proteomes" id="UP000019246">
    <property type="component" value="Unassembled WGS sequence"/>
</dbReference>
<dbReference type="STRING" id="1265818.MAQA_09891"/>
<dbReference type="InterPro" id="IPR036390">
    <property type="entry name" value="WH_DNA-bd_sf"/>
</dbReference>
<dbReference type="InterPro" id="IPR012318">
    <property type="entry name" value="HTH_CRP"/>
</dbReference>
<dbReference type="OrthoDB" id="2365814at2"/>
<protein>
    <recommendedName>
        <fullName evidence="1">HTH crp-type domain-containing protein</fullName>
    </recommendedName>
</protein>
<name>W7B5I8_9LIST</name>
<accession>W7B5I8</accession>